<dbReference type="EC" id="3.2.1.143" evidence="2"/>
<evidence type="ECO:0000313" key="13">
    <source>
        <dbReference type="Proteomes" id="UP000887581"/>
    </source>
</evidence>
<dbReference type="AlphaFoldDB" id="A0A915Q1H0"/>
<dbReference type="GO" id="GO:0004649">
    <property type="term" value="F:poly(ADP-ribose) glycohydrolase activity"/>
    <property type="evidence" value="ECO:0007669"/>
    <property type="project" value="UniProtKB-EC"/>
</dbReference>
<evidence type="ECO:0000256" key="4">
    <source>
        <dbReference type="ARBA" id="ARBA00041057"/>
    </source>
</evidence>
<evidence type="ECO:0000256" key="5">
    <source>
        <dbReference type="ARBA" id="ARBA00042398"/>
    </source>
</evidence>
<comment type="similarity">
    <text evidence="1">Belongs to the ADP-ribosylglycohydrolase family.</text>
</comment>
<feature type="binding site" evidence="12">
    <location>
        <position position="252"/>
    </location>
    <ligand>
        <name>Mg(2+)</name>
        <dbReference type="ChEBI" id="CHEBI:18420"/>
        <label>1</label>
    </ligand>
</feature>
<evidence type="ECO:0000256" key="8">
    <source>
        <dbReference type="ARBA" id="ARBA00042850"/>
    </source>
</evidence>
<keyword evidence="12" id="KW-0460">Magnesium</keyword>
<keyword evidence="3" id="KW-0378">Hydrolase</keyword>
<reference evidence="14" key="1">
    <citation type="submission" date="2022-11" db="UniProtKB">
        <authorList>
            <consortium name="WormBaseParasite"/>
        </authorList>
    </citation>
    <scope>IDENTIFICATION</scope>
</reference>
<feature type="binding site" evidence="12">
    <location>
        <position position="253"/>
    </location>
    <ligand>
        <name>Mg(2+)</name>
        <dbReference type="ChEBI" id="CHEBI:18420"/>
        <label>1</label>
    </ligand>
</feature>
<accession>A0A915Q1H0</accession>
<evidence type="ECO:0000256" key="3">
    <source>
        <dbReference type="ARBA" id="ARBA00022801"/>
    </source>
</evidence>
<comment type="catalytic activity">
    <reaction evidence="11">
        <text>alpha-NAD(+) + H2O = ADP-D-ribose + nicotinamide + H(+)</text>
        <dbReference type="Rhea" id="RHEA:68792"/>
        <dbReference type="ChEBI" id="CHEBI:15377"/>
        <dbReference type="ChEBI" id="CHEBI:15378"/>
        <dbReference type="ChEBI" id="CHEBI:17154"/>
        <dbReference type="ChEBI" id="CHEBI:57967"/>
        <dbReference type="ChEBI" id="CHEBI:77017"/>
    </reaction>
</comment>
<dbReference type="GO" id="GO:0046872">
    <property type="term" value="F:metal ion binding"/>
    <property type="evidence" value="ECO:0007669"/>
    <property type="project" value="UniProtKB-KW"/>
</dbReference>
<evidence type="ECO:0000256" key="1">
    <source>
        <dbReference type="ARBA" id="ARBA00010702"/>
    </source>
</evidence>
<evidence type="ECO:0000256" key="10">
    <source>
        <dbReference type="ARBA" id="ARBA00043193"/>
    </source>
</evidence>
<evidence type="ECO:0000256" key="11">
    <source>
        <dbReference type="ARBA" id="ARBA00049015"/>
    </source>
</evidence>
<comment type="cofactor">
    <cofactor evidence="12">
        <name>Mg(2+)</name>
        <dbReference type="ChEBI" id="CHEBI:18420"/>
    </cofactor>
    <text evidence="12">Binds 2 magnesium ions per subunit.</text>
</comment>
<evidence type="ECO:0000256" key="9">
    <source>
        <dbReference type="ARBA" id="ARBA00043187"/>
    </source>
</evidence>
<feature type="binding site" evidence="12">
    <location>
        <position position="60"/>
    </location>
    <ligand>
        <name>Mg(2+)</name>
        <dbReference type="ChEBI" id="CHEBI:18420"/>
        <label>1</label>
    </ligand>
</feature>
<evidence type="ECO:0000313" key="14">
    <source>
        <dbReference type="WBParaSite" id="sdigi.contig451.g8415.t1"/>
    </source>
</evidence>
<keyword evidence="13" id="KW-1185">Reference proteome</keyword>
<protein>
    <recommendedName>
        <fullName evidence="4">ADP-ribosylhydrolase ARH3</fullName>
        <ecNumber evidence="2">3.2.1.143</ecNumber>
    </recommendedName>
    <alternativeName>
        <fullName evidence="5">ADP-ribose glycohydrolase ARH3</fullName>
    </alternativeName>
    <alternativeName>
        <fullName evidence="6">ADP-ribosylhydrolase 3</fullName>
    </alternativeName>
    <alternativeName>
        <fullName evidence="9">O-acetyl-ADP-ribose deacetylase ARH3</fullName>
    </alternativeName>
    <alternativeName>
        <fullName evidence="10">Poly(ADP-ribose) glycohydrolase ARH3</fullName>
    </alternativeName>
    <alternativeName>
        <fullName evidence="8">[Protein ADP-ribosylarginine] hydrolase-like protein 2</fullName>
    </alternativeName>
    <alternativeName>
        <fullName evidence="7">[Protein ADP-ribosylserine] hydrolase</fullName>
    </alternativeName>
</protein>
<dbReference type="InterPro" id="IPR036705">
    <property type="entry name" value="Ribosyl_crysJ1_sf"/>
</dbReference>
<dbReference type="Proteomes" id="UP000887581">
    <property type="component" value="Unplaced"/>
</dbReference>
<evidence type="ECO:0000256" key="2">
    <source>
        <dbReference type="ARBA" id="ARBA00012255"/>
    </source>
</evidence>
<evidence type="ECO:0000256" key="6">
    <source>
        <dbReference type="ARBA" id="ARBA00042471"/>
    </source>
</evidence>
<dbReference type="PANTHER" id="PTHR16222">
    <property type="entry name" value="ADP-RIBOSYLGLYCOHYDROLASE"/>
    <property type="match status" value="1"/>
</dbReference>
<dbReference type="InterPro" id="IPR005502">
    <property type="entry name" value="Ribosyl_crysJ1"/>
</dbReference>
<dbReference type="WBParaSite" id="sdigi.contig451.g8415.t1">
    <property type="protein sequence ID" value="sdigi.contig451.g8415.t1"/>
    <property type="gene ID" value="sdigi.contig451.g8415"/>
</dbReference>
<proteinExistence type="inferred from homology"/>
<feature type="binding site" evidence="12">
    <location>
        <position position="250"/>
    </location>
    <ligand>
        <name>Mg(2+)</name>
        <dbReference type="ChEBI" id="CHEBI:18420"/>
        <label>1</label>
    </ligand>
</feature>
<dbReference type="PANTHER" id="PTHR16222:SF24">
    <property type="entry name" value="ADP-RIBOSYLHYDROLASE ARH3"/>
    <property type="match status" value="1"/>
</dbReference>
<dbReference type="SUPFAM" id="SSF101478">
    <property type="entry name" value="ADP-ribosylglycohydrolase"/>
    <property type="match status" value="1"/>
</dbReference>
<sequence>MQCTKKALGCMYGHLIGDSLGSRYESQPASIVQQMIAADSVQSFLPIIGGGALGLLPGQSEPLSIGKATQNALTVGRKLSSNWYNELSNTDEEAVHQEVLDNVNKYNIGSLSNGCLMRISPLAIYSSNCSMSVQRIEEMARADCSLTHCEEDTKQAVFSYVLAIRGLLNGKSNKEAFEIALNATQSTRIRGHLLTAQEKPIPVNIGDQFVNGDGKAMGYIGVALQSAFYELLHSTSFAKSLTDVISRGGDTDTNAAIVGALLGAHFGVHDIPEQWVNTVKESKLRSNFKIIDYNIEQIVDKLLMMS</sequence>
<dbReference type="InterPro" id="IPR050792">
    <property type="entry name" value="ADP-ribosylglycohydrolase"/>
</dbReference>
<evidence type="ECO:0000256" key="12">
    <source>
        <dbReference type="PIRSR" id="PIRSR605502-1"/>
    </source>
</evidence>
<dbReference type="Gene3D" id="1.10.4080.10">
    <property type="entry name" value="ADP-ribosylation/Crystallin J1"/>
    <property type="match status" value="1"/>
</dbReference>
<dbReference type="Pfam" id="PF03747">
    <property type="entry name" value="ADP_ribosyl_GH"/>
    <property type="match status" value="1"/>
</dbReference>
<keyword evidence="12" id="KW-0479">Metal-binding</keyword>
<evidence type="ECO:0000256" key="7">
    <source>
        <dbReference type="ARBA" id="ARBA00042722"/>
    </source>
</evidence>
<organism evidence="13 14">
    <name type="scientific">Setaria digitata</name>
    <dbReference type="NCBI Taxonomy" id="48799"/>
    <lineage>
        <taxon>Eukaryota</taxon>
        <taxon>Metazoa</taxon>
        <taxon>Ecdysozoa</taxon>
        <taxon>Nematoda</taxon>
        <taxon>Chromadorea</taxon>
        <taxon>Rhabditida</taxon>
        <taxon>Spirurina</taxon>
        <taxon>Spiruromorpha</taxon>
        <taxon>Filarioidea</taxon>
        <taxon>Setariidae</taxon>
        <taxon>Setaria</taxon>
    </lineage>
</organism>
<name>A0A915Q1H0_9BILA</name>